<organism evidence="1 2">
    <name type="scientific">Alloprevotella rava</name>
    <dbReference type="NCBI Taxonomy" id="671218"/>
    <lineage>
        <taxon>Bacteria</taxon>
        <taxon>Pseudomonadati</taxon>
        <taxon>Bacteroidota</taxon>
        <taxon>Bacteroidia</taxon>
        <taxon>Bacteroidales</taxon>
        <taxon>Prevotellaceae</taxon>
        <taxon>Alloprevotella</taxon>
    </lineage>
</organism>
<sequence>MLIDIRKTVNGIEPLHFSLHDDFFAEIEQDEIKGGRLDVTVKVREAAGDIYTVKISLQGSINVLCDRCLDELSIDIDTSDVVRVSYGDEAETTDYDLKFVPHNSNMYNIAWDIYEIAVTSLPLERVHPEGKCDKDMLIRFSAEKPIDELDA</sequence>
<comment type="caution">
    <text evidence="1">The sequence shown here is derived from an EMBL/GenBank/DDBJ whole genome shotgun (WGS) entry which is preliminary data.</text>
</comment>
<proteinExistence type="predicted"/>
<dbReference type="AlphaFoldDB" id="A0A7W5UNS6"/>
<evidence type="ECO:0000313" key="2">
    <source>
        <dbReference type="Proteomes" id="UP000541425"/>
    </source>
</evidence>
<reference evidence="1 2" key="1">
    <citation type="submission" date="2020-08" db="EMBL/GenBank/DDBJ databases">
        <title>Genomic Encyclopedia of Type Strains, Phase IV (KMG-IV): sequencing the most valuable type-strain genomes for metagenomic binning, comparative biology and taxonomic classification.</title>
        <authorList>
            <person name="Goeker M."/>
        </authorList>
    </citation>
    <scope>NUCLEOTIDE SEQUENCE [LARGE SCALE GENOMIC DNA]</scope>
    <source>
        <strain evidence="1 2">DSM 22548</strain>
    </source>
</reference>
<dbReference type="InterPro" id="IPR003772">
    <property type="entry name" value="YceD"/>
</dbReference>
<dbReference type="Proteomes" id="UP000541425">
    <property type="component" value="Unassembled WGS sequence"/>
</dbReference>
<protein>
    <submittedName>
        <fullName evidence="1">Uncharacterized metal-binding protein YceD (DUF177 family)</fullName>
    </submittedName>
</protein>
<dbReference type="RefSeq" id="WP_183696967.1">
    <property type="nucleotide sequence ID" value="NZ_JACICA010000007.1"/>
</dbReference>
<accession>A0A7W5UNS6</accession>
<dbReference type="Pfam" id="PF02620">
    <property type="entry name" value="YceD"/>
    <property type="match status" value="1"/>
</dbReference>
<gene>
    <name evidence="1" type="ORF">FHS60_001510</name>
</gene>
<dbReference type="EMBL" id="JACICA010000007">
    <property type="protein sequence ID" value="MBB3703037.1"/>
    <property type="molecule type" value="Genomic_DNA"/>
</dbReference>
<evidence type="ECO:0000313" key="1">
    <source>
        <dbReference type="EMBL" id="MBB3703037.1"/>
    </source>
</evidence>
<name>A0A7W5UNS6_9BACT</name>